<protein>
    <recommendedName>
        <fullName evidence="3">SpaA-like prealbumin fold domain-containing protein</fullName>
    </recommendedName>
</protein>
<feature type="chain" id="PRO_5039229954" description="SpaA-like prealbumin fold domain-containing protein" evidence="2">
    <location>
        <begin position="39"/>
        <end position="864"/>
    </location>
</feature>
<reference evidence="4 5" key="1">
    <citation type="submission" date="2017-10" db="EMBL/GenBank/DDBJ databases">
        <title>Sequencing the genomes of 1000 actinobacteria strains.</title>
        <authorList>
            <person name="Klenk H.-P."/>
        </authorList>
    </citation>
    <scope>NUCLEOTIDE SEQUENCE [LARGE SCALE GENOMIC DNA]</scope>
    <source>
        <strain evidence="4 5">DSM 21838</strain>
    </source>
</reference>
<proteinExistence type="predicted"/>
<evidence type="ECO:0000313" key="5">
    <source>
        <dbReference type="Proteomes" id="UP000222106"/>
    </source>
</evidence>
<dbReference type="RefSeq" id="WP_143427040.1">
    <property type="nucleotide sequence ID" value="NZ_PDJI01000004.1"/>
</dbReference>
<name>A0A2A9EPI1_9MICO</name>
<dbReference type="InterPro" id="IPR041033">
    <property type="entry name" value="SpaA_PFL_dom_1"/>
</dbReference>
<feature type="signal peptide" evidence="2">
    <location>
        <begin position="1"/>
        <end position="38"/>
    </location>
</feature>
<feature type="region of interest" description="Disordered" evidence="1">
    <location>
        <begin position="109"/>
        <end position="154"/>
    </location>
</feature>
<evidence type="ECO:0000313" key="4">
    <source>
        <dbReference type="EMBL" id="PFG40441.1"/>
    </source>
</evidence>
<dbReference type="Gene3D" id="2.60.40.10">
    <property type="entry name" value="Immunoglobulins"/>
    <property type="match status" value="2"/>
</dbReference>
<dbReference type="EMBL" id="PDJI01000004">
    <property type="protein sequence ID" value="PFG40441.1"/>
    <property type="molecule type" value="Genomic_DNA"/>
</dbReference>
<comment type="caution">
    <text evidence="4">The sequence shown here is derived from an EMBL/GenBank/DDBJ whole genome shotgun (WGS) entry which is preliminary data.</text>
</comment>
<keyword evidence="5" id="KW-1185">Reference proteome</keyword>
<evidence type="ECO:0000256" key="2">
    <source>
        <dbReference type="SAM" id="SignalP"/>
    </source>
</evidence>
<dbReference type="Pfam" id="PF17802">
    <property type="entry name" value="SpaA"/>
    <property type="match status" value="2"/>
</dbReference>
<dbReference type="InterPro" id="IPR013783">
    <property type="entry name" value="Ig-like_fold"/>
</dbReference>
<keyword evidence="2" id="KW-0732">Signal</keyword>
<dbReference type="OrthoDB" id="134475at2"/>
<sequence>MRPAPGRRRTRALSRTRASVAGLLSAALLCTGSAAVAAAETSDPTTTATETTAELASAAVEPSGLLCPDGTTPDAEALAVATPEEIEAALAAGEPIPGCDGTAAAVEGAPDAPADAVEQPVSNVEPATGETTEPTRDSTDPAENAPAAETPASPGAATLAGALEITPMAAVASGAALRGGFEVDGNVTRGDLTGSTGDDWDNVSFDSAIDGLKDTTQFSGNNTKEDAAPSGWQPGTGTASDQADIDRIWAHDRVDGGTQWLYLGFSRDTGSGSIGYSLELNQRSNVTNGGGVSVPNRTAGDLRVGFTQSGNGPLSLVEVARWSGTGTAGSWSTVGFSNADILGFSNVANLAATGPFPAMATSTFVEAAFNLSQLDQATTCTRAGFVQANLRSRQSQSMTSQLKDYAVVPVSIPPRCADLTIRKQDEAGELLTGAEFTVSPSPYGGTSDLVVVDGGANDSDGTADGVISLRTSVFGQYSVTETKAPKGYLLAKPRSQSWTAAAYQQKTLTFVDPLGTARWTKIDETGAPVAGATFTLAPTGRDDDALDLLGADYRLVVTDNGANDTDPIAGSLKVEGLYTGRWTLTETAVPAGYDPQRLPAPISFTIGDETPNSGARPAHDLGPLVNHRLTTVTIVKTVTPRLTPAGVRPPDEPGAGWQFHAEAAADVTVQGSGLTGSDGRTVFSLSIPAGRTTVPLTVDEEMKPGFTIAPQDGSNAVCTANGEAVAVTNGDPAADPYGFEVAVPAGSAVTCYVDNRELEAGVDIVKRAWLVPPGQEPTDGAELTSGRYQELVFDPEGMTRPDVVSGTTVWWSYTVENTGELSLDDLVVTDDVVAPMPDDPICTIPRLGAGGSFTCIGNGPVTKQ</sequence>
<dbReference type="AlphaFoldDB" id="A0A2A9EPI1"/>
<organism evidence="4 5">
    <name type="scientific">Georgenia soli</name>
    <dbReference type="NCBI Taxonomy" id="638953"/>
    <lineage>
        <taxon>Bacteria</taxon>
        <taxon>Bacillati</taxon>
        <taxon>Actinomycetota</taxon>
        <taxon>Actinomycetes</taxon>
        <taxon>Micrococcales</taxon>
        <taxon>Bogoriellaceae</taxon>
        <taxon>Georgenia</taxon>
    </lineage>
</organism>
<feature type="domain" description="SpaA-like prealbumin fold" evidence="3">
    <location>
        <begin position="418"/>
        <end position="492"/>
    </location>
</feature>
<feature type="compositionally biased region" description="Low complexity" evidence="1">
    <location>
        <begin position="141"/>
        <end position="154"/>
    </location>
</feature>
<feature type="compositionally biased region" description="Low complexity" evidence="1">
    <location>
        <begin position="109"/>
        <end position="118"/>
    </location>
</feature>
<feature type="region of interest" description="Disordered" evidence="1">
    <location>
        <begin position="215"/>
        <end position="242"/>
    </location>
</feature>
<dbReference type="Proteomes" id="UP000222106">
    <property type="component" value="Unassembled WGS sequence"/>
</dbReference>
<gene>
    <name evidence="4" type="ORF">ATJ97_2970</name>
</gene>
<evidence type="ECO:0000256" key="1">
    <source>
        <dbReference type="SAM" id="MobiDB-lite"/>
    </source>
</evidence>
<accession>A0A2A9EPI1</accession>
<dbReference type="GO" id="GO:0005975">
    <property type="term" value="P:carbohydrate metabolic process"/>
    <property type="evidence" value="ECO:0007669"/>
    <property type="project" value="UniProtKB-ARBA"/>
</dbReference>
<evidence type="ECO:0000259" key="3">
    <source>
        <dbReference type="Pfam" id="PF17802"/>
    </source>
</evidence>
<feature type="domain" description="SpaA-like prealbumin fold" evidence="3">
    <location>
        <begin position="516"/>
        <end position="609"/>
    </location>
</feature>